<dbReference type="PANTHER" id="PTHR43124:SF3">
    <property type="entry name" value="CHLORAMPHENICOL EFFLUX PUMP RV0191"/>
    <property type="match status" value="1"/>
</dbReference>
<evidence type="ECO:0000256" key="3">
    <source>
        <dbReference type="ARBA" id="ARBA00022475"/>
    </source>
</evidence>
<evidence type="ECO:0000256" key="1">
    <source>
        <dbReference type="ARBA" id="ARBA00004651"/>
    </source>
</evidence>
<dbReference type="Gene3D" id="1.20.1250.20">
    <property type="entry name" value="MFS general substrate transporter like domains"/>
    <property type="match status" value="2"/>
</dbReference>
<feature type="transmembrane region" description="Helical" evidence="7">
    <location>
        <begin position="73"/>
        <end position="93"/>
    </location>
</feature>
<comment type="caution">
    <text evidence="9">The sequence shown here is derived from an EMBL/GenBank/DDBJ whole genome shotgun (WGS) entry which is preliminary data.</text>
</comment>
<feature type="domain" description="Major facilitator superfamily (MFS) profile" evidence="8">
    <location>
        <begin position="6"/>
        <end position="385"/>
    </location>
</feature>
<accession>A0A917GQ67</accession>
<dbReference type="SUPFAM" id="SSF103473">
    <property type="entry name" value="MFS general substrate transporter"/>
    <property type="match status" value="1"/>
</dbReference>
<evidence type="ECO:0000259" key="8">
    <source>
        <dbReference type="PROSITE" id="PS50850"/>
    </source>
</evidence>
<feature type="transmembrane region" description="Helical" evidence="7">
    <location>
        <begin position="239"/>
        <end position="259"/>
    </location>
</feature>
<evidence type="ECO:0000313" key="10">
    <source>
        <dbReference type="Proteomes" id="UP000600247"/>
    </source>
</evidence>
<dbReference type="InterPro" id="IPR050189">
    <property type="entry name" value="MFS_Efflux_Transporters"/>
</dbReference>
<feature type="transmembrane region" description="Helical" evidence="7">
    <location>
        <begin position="329"/>
        <end position="352"/>
    </location>
</feature>
<feature type="transmembrane region" description="Helical" evidence="7">
    <location>
        <begin position="295"/>
        <end position="317"/>
    </location>
</feature>
<protein>
    <submittedName>
        <fullName evidence="9">MFS transporter</fullName>
    </submittedName>
</protein>
<proteinExistence type="predicted"/>
<feature type="transmembrane region" description="Helical" evidence="7">
    <location>
        <begin position="204"/>
        <end position="227"/>
    </location>
</feature>
<dbReference type="InterPro" id="IPR020846">
    <property type="entry name" value="MFS_dom"/>
</dbReference>
<dbReference type="PANTHER" id="PTHR43124">
    <property type="entry name" value="PURINE EFFLUX PUMP PBUE"/>
    <property type="match status" value="1"/>
</dbReference>
<evidence type="ECO:0000256" key="7">
    <source>
        <dbReference type="SAM" id="Phobius"/>
    </source>
</evidence>
<dbReference type="EMBL" id="BMHY01000001">
    <property type="protein sequence ID" value="GGG53308.1"/>
    <property type="molecule type" value="Genomic_DNA"/>
</dbReference>
<dbReference type="AlphaFoldDB" id="A0A917GQ67"/>
<feature type="transmembrane region" description="Helical" evidence="7">
    <location>
        <begin position="160"/>
        <end position="183"/>
    </location>
</feature>
<evidence type="ECO:0000256" key="6">
    <source>
        <dbReference type="ARBA" id="ARBA00023136"/>
    </source>
</evidence>
<keyword evidence="6 7" id="KW-0472">Membrane</keyword>
<keyword evidence="10" id="KW-1185">Reference proteome</keyword>
<dbReference type="Proteomes" id="UP000600247">
    <property type="component" value="Unassembled WGS sequence"/>
</dbReference>
<feature type="transmembrane region" description="Helical" evidence="7">
    <location>
        <begin position="7"/>
        <end position="34"/>
    </location>
</feature>
<evidence type="ECO:0000313" key="9">
    <source>
        <dbReference type="EMBL" id="GGG53308.1"/>
    </source>
</evidence>
<evidence type="ECO:0000256" key="5">
    <source>
        <dbReference type="ARBA" id="ARBA00022989"/>
    </source>
</evidence>
<feature type="transmembrane region" description="Helical" evidence="7">
    <location>
        <begin position="271"/>
        <end position="289"/>
    </location>
</feature>
<feature type="transmembrane region" description="Helical" evidence="7">
    <location>
        <begin position="46"/>
        <end position="66"/>
    </location>
</feature>
<dbReference type="GO" id="GO:0022857">
    <property type="term" value="F:transmembrane transporter activity"/>
    <property type="evidence" value="ECO:0007669"/>
    <property type="project" value="InterPro"/>
</dbReference>
<keyword evidence="2" id="KW-0813">Transport</keyword>
<comment type="subcellular location">
    <subcellularLocation>
        <location evidence="1">Cell membrane</location>
        <topology evidence="1">Multi-pass membrane protein</topology>
    </subcellularLocation>
</comment>
<name>A0A917GQ67_9BACL</name>
<dbReference type="GO" id="GO:0005886">
    <property type="term" value="C:plasma membrane"/>
    <property type="evidence" value="ECO:0007669"/>
    <property type="project" value="UniProtKB-SubCell"/>
</dbReference>
<feature type="transmembrane region" description="Helical" evidence="7">
    <location>
        <begin position="358"/>
        <end position="376"/>
    </location>
</feature>
<dbReference type="InterPro" id="IPR036259">
    <property type="entry name" value="MFS_trans_sf"/>
</dbReference>
<dbReference type="RefSeq" id="WP_188887124.1">
    <property type="nucleotide sequence ID" value="NZ_BMHY01000001.1"/>
</dbReference>
<organism evidence="9 10">
    <name type="scientific">Paenibacillus radicis</name>
    <name type="common">ex Gao et al. 2016</name>
    <dbReference type="NCBI Taxonomy" id="1737354"/>
    <lineage>
        <taxon>Bacteria</taxon>
        <taxon>Bacillati</taxon>
        <taxon>Bacillota</taxon>
        <taxon>Bacilli</taxon>
        <taxon>Bacillales</taxon>
        <taxon>Paenibacillaceae</taxon>
        <taxon>Paenibacillus</taxon>
    </lineage>
</organism>
<dbReference type="PROSITE" id="PS50850">
    <property type="entry name" value="MFS"/>
    <property type="match status" value="1"/>
</dbReference>
<dbReference type="InterPro" id="IPR011701">
    <property type="entry name" value="MFS"/>
</dbReference>
<feature type="transmembrane region" description="Helical" evidence="7">
    <location>
        <begin position="99"/>
        <end position="124"/>
    </location>
</feature>
<evidence type="ECO:0000256" key="2">
    <source>
        <dbReference type="ARBA" id="ARBA00022448"/>
    </source>
</evidence>
<reference evidence="9 10" key="1">
    <citation type="journal article" date="2014" name="Int. J. Syst. Evol. Microbiol.">
        <title>Complete genome sequence of Corynebacterium casei LMG S-19264T (=DSM 44701T), isolated from a smear-ripened cheese.</title>
        <authorList>
            <consortium name="US DOE Joint Genome Institute (JGI-PGF)"/>
            <person name="Walter F."/>
            <person name="Albersmeier A."/>
            <person name="Kalinowski J."/>
            <person name="Ruckert C."/>
        </authorList>
    </citation>
    <scope>NUCLEOTIDE SEQUENCE [LARGE SCALE GENOMIC DNA]</scope>
    <source>
        <strain evidence="9 10">CGMCC 1.15286</strain>
    </source>
</reference>
<dbReference type="CDD" id="cd17324">
    <property type="entry name" value="MFS_NepI_like"/>
    <property type="match status" value="1"/>
</dbReference>
<keyword evidence="5 7" id="KW-1133">Transmembrane helix</keyword>
<feature type="transmembrane region" description="Helical" evidence="7">
    <location>
        <begin position="136"/>
        <end position="154"/>
    </location>
</feature>
<keyword evidence="3" id="KW-1003">Cell membrane</keyword>
<keyword evidence="4 7" id="KW-0812">Transmembrane</keyword>
<dbReference type="Pfam" id="PF07690">
    <property type="entry name" value="MFS_1"/>
    <property type="match status" value="1"/>
</dbReference>
<gene>
    <name evidence="9" type="ORF">GCM10010918_02490</name>
</gene>
<sequence length="389" mass="41611">MAKSKSLIVLILAFGIFGIINTEMGIIGILPQIAQKYDVTVSQAGLLVSLFALAVAVAGPILPLVFSGMNRKNVMLLVVGLFLVTNVISIFASNFTVALIARIIPAFLHPVYFSVAFTSAASFVSKDQAPKAISRVFMGVTAGMVIGIPITSFIADVSTIELAMSFFALVNALTFFAILLFIPSMPVTERQSYGSQLSVLKKPVVWLSMATAAFILSGVYAVFSFFAEYMEKVTHMSGGMISFMLVLFGVTGILGNLFAGKWLSSNAARTALVFPFALGVIYVLIYFMGAFTIPMAILILVWGILFTFGLNISQYWITSAASEAPDFANGLFVAFGNLGVTIGTSVGGLFISGMGTEHVVWGGVIFMVLSFLAIMLRTSIYRSTLTGSH</sequence>
<evidence type="ECO:0000256" key="4">
    <source>
        <dbReference type="ARBA" id="ARBA00022692"/>
    </source>
</evidence>